<dbReference type="InterPro" id="IPR029071">
    <property type="entry name" value="Ubiquitin-like_domsf"/>
</dbReference>
<name>L7JUM1_TRAHO</name>
<evidence type="ECO:0000313" key="2">
    <source>
        <dbReference type="EMBL" id="ELQ74721.1"/>
    </source>
</evidence>
<dbReference type="AlphaFoldDB" id="L7JUM1"/>
<dbReference type="FunCoup" id="L7JUM1">
    <property type="interactions" value="86"/>
</dbReference>
<sequence length="75" mass="8591">MIITVKCTDGLGKTVFVKIDDEVMVKDLKKKLGTMINVNDHRISLKKDNFIMRDHVKLSMYQVLDGQAIQICYCS</sequence>
<gene>
    <name evidence="2" type="ORF">THOM_2362</name>
</gene>
<dbReference type="Proteomes" id="UP000011185">
    <property type="component" value="Unassembled WGS sequence"/>
</dbReference>
<feature type="domain" description="Ubiquitin-like" evidence="1">
    <location>
        <begin position="1"/>
        <end position="71"/>
    </location>
</feature>
<dbReference type="Gene3D" id="3.10.20.90">
    <property type="entry name" value="Phosphatidylinositol 3-kinase Catalytic Subunit, Chain A, domain 1"/>
    <property type="match status" value="1"/>
</dbReference>
<evidence type="ECO:0000313" key="3">
    <source>
        <dbReference type="Proteomes" id="UP000011185"/>
    </source>
</evidence>
<proteinExistence type="predicted"/>
<protein>
    <submittedName>
        <fullName evidence="2">Ubiquitin-like protein</fullName>
    </submittedName>
</protein>
<dbReference type="OrthoDB" id="3881at2759"/>
<dbReference type="InParanoid" id="L7JUM1"/>
<keyword evidence="3" id="KW-1185">Reference proteome</keyword>
<dbReference type="InterPro" id="IPR000626">
    <property type="entry name" value="Ubiquitin-like_dom"/>
</dbReference>
<dbReference type="EMBL" id="JH994028">
    <property type="protein sequence ID" value="ELQ74721.1"/>
    <property type="molecule type" value="Genomic_DNA"/>
</dbReference>
<dbReference type="HOGENOM" id="CLU_2672863_0_0_1"/>
<reference evidence="2 3" key="1">
    <citation type="journal article" date="2012" name="PLoS Pathog.">
        <title>The genome of the obligate intracellular parasite Trachipleistophora hominis: new insights into microsporidian genome dynamics and reductive evolution.</title>
        <authorList>
            <person name="Heinz E."/>
            <person name="Williams T.A."/>
            <person name="Nakjang S."/>
            <person name="Noel C.J."/>
            <person name="Swan D.C."/>
            <person name="Goldberg A.V."/>
            <person name="Harris S.R."/>
            <person name="Weinmaier T."/>
            <person name="Markert S."/>
            <person name="Becher D."/>
            <person name="Bernhardt J."/>
            <person name="Dagan T."/>
            <person name="Hacker C."/>
            <person name="Lucocq J.M."/>
            <person name="Schweder T."/>
            <person name="Rattei T."/>
            <person name="Hall N."/>
            <person name="Hirt R.P."/>
            <person name="Embley T.M."/>
        </authorList>
    </citation>
    <scope>NUCLEOTIDE SEQUENCE [LARGE SCALE GENOMIC DNA]</scope>
</reference>
<organism evidence="2 3">
    <name type="scientific">Trachipleistophora hominis</name>
    <name type="common">Microsporidian parasite</name>
    <dbReference type="NCBI Taxonomy" id="72359"/>
    <lineage>
        <taxon>Eukaryota</taxon>
        <taxon>Fungi</taxon>
        <taxon>Fungi incertae sedis</taxon>
        <taxon>Microsporidia</taxon>
        <taxon>Pleistophoridae</taxon>
        <taxon>Trachipleistophora</taxon>
    </lineage>
</organism>
<dbReference type="SUPFAM" id="SSF54236">
    <property type="entry name" value="Ubiquitin-like"/>
    <property type="match status" value="1"/>
</dbReference>
<accession>L7JUM1</accession>
<dbReference type="PROSITE" id="PS50053">
    <property type="entry name" value="UBIQUITIN_2"/>
    <property type="match status" value="1"/>
</dbReference>
<evidence type="ECO:0000259" key="1">
    <source>
        <dbReference type="PROSITE" id="PS50053"/>
    </source>
</evidence>
<dbReference type="VEuPathDB" id="MicrosporidiaDB:THOM_2362"/>